<gene>
    <name evidence="8" type="ORF">E8A74_33125</name>
</gene>
<proteinExistence type="predicted"/>
<comment type="subcellular location">
    <subcellularLocation>
        <location evidence="1">Secreted</location>
    </subcellularLocation>
</comment>
<keyword evidence="2" id="KW-0964">Secreted</keyword>
<dbReference type="EMBL" id="SSMQ01000044">
    <property type="protein sequence ID" value="TKD00771.1"/>
    <property type="molecule type" value="Genomic_DNA"/>
</dbReference>
<comment type="caution">
    <text evidence="8">The sequence shown here is derived from an EMBL/GenBank/DDBJ whole genome shotgun (WGS) entry which is preliminary data.</text>
</comment>
<sequence length="855" mass="85572">MMECEVLAMSMRSLLPPRRSFAGRAGLAALLGAAALAAFPAGTALAAPKLRKQFDGHGDFRLIGNTLGHECGNVGIAPLVGDVVCDGSGDGAPDIHWRADARAPGTASASESITVADQRSTAALTLPAGATVTYARLYWGARWDNNGMADTSVTLERPGVFSQPLTADESFVSTNVSGGVTEYFYQSTVDVTALVAAQGPGAYRLSGVDSISFVDLVQDRLFAGWWLVVFYELPSEKGRHLALHDGFDRIGVTPQTLALSGFTVPGAAIDGKLAVIAYEGDVASSAGQNDYLRFGEGALTAANDIIDAQNPAGNFFNASRSWLGAAVSTDGDLPKLTGGPGSMSGIDLDVVDISTKITPGQKTANVQVGNASGANDVFWIGGFVSSIATLLPDFSTSTKTASDANAGKLVVGDELEYSIAVTNSGDDTSIHTRLDDTLPLGVSFVPGSLQIVQGANAGPKTEQAGDDQGEYTAATRTVTVRLGAGANASMGGEMAPGETALVRFRVKIEPNAPASISNQATISGEGKQGAPSTSFPTDGNGVSPGNPPTVVVIEECTTNADCGGATPICDTTGDPNTCVGCIEDSQCPGDKPVCDTTQKECVCVSSGMETCDGKDNDCDGSVDEGCNDTDGDGLPDDVEVVIGTDPNDPDTDNDGVPDGQEPLPGDDTDGDGLNNANDPDSDGDGIFDGTEMGYDCSSPGTDPAAGNCVPDADMGATTTDPLNPDTDNGGIRDGEEDKDKDGAVDPGEGDPNDPSDDTVSSGSGGMGGAGGSGGSGGAGGAGGAGGMGGAGGAGGSGGSGGQGGAAGSGGEAPPSGFVITGGACATSKAPSSTDPLAWALGLAGAALALRRRRSR</sequence>
<dbReference type="PROSITE" id="PS51318">
    <property type="entry name" value="TAT"/>
    <property type="match status" value="1"/>
</dbReference>
<dbReference type="InterPro" id="IPR026435">
    <property type="entry name" value="Myxo_Cys_rpt"/>
</dbReference>
<feature type="region of interest" description="Disordered" evidence="5">
    <location>
        <begin position="515"/>
        <end position="547"/>
    </location>
</feature>
<keyword evidence="4" id="KW-0106">Calcium</keyword>
<feature type="compositionally biased region" description="Low complexity" evidence="5">
    <location>
        <begin position="717"/>
        <end position="728"/>
    </location>
</feature>
<dbReference type="InterPro" id="IPR006311">
    <property type="entry name" value="TAT_signal"/>
</dbReference>
<dbReference type="OrthoDB" id="5495046at2"/>
<dbReference type="NCBIfam" id="TIGR01451">
    <property type="entry name" value="B_ant_repeat"/>
    <property type="match status" value="1"/>
</dbReference>
<evidence type="ECO:0000256" key="2">
    <source>
        <dbReference type="ARBA" id="ARBA00022525"/>
    </source>
</evidence>
<evidence type="ECO:0000313" key="9">
    <source>
        <dbReference type="Proteomes" id="UP000309215"/>
    </source>
</evidence>
<dbReference type="Pfam" id="PF18884">
    <property type="entry name" value="TSP3_bac"/>
    <property type="match status" value="2"/>
</dbReference>
<feature type="domain" description="DUF11" evidence="6">
    <location>
        <begin position="404"/>
        <end position="525"/>
    </location>
</feature>
<evidence type="ECO:0000256" key="5">
    <source>
        <dbReference type="SAM" id="MobiDB-lite"/>
    </source>
</evidence>
<dbReference type="Pfam" id="PF01345">
    <property type="entry name" value="DUF11"/>
    <property type="match status" value="1"/>
</dbReference>
<feature type="compositionally biased region" description="Gly residues" evidence="5">
    <location>
        <begin position="762"/>
        <end position="810"/>
    </location>
</feature>
<name>A0A4V5PR72_9BACT</name>
<dbReference type="NCBIfam" id="TIGR04226">
    <property type="entry name" value="RrgB_K2N_iso_D2"/>
    <property type="match status" value="1"/>
</dbReference>
<evidence type="ECO:0000313" key="8">
    <source>
        <dbReference type="EMBL" id="TKD00771.1"/>
    </source>
</evidence>
<dbReference type="InterPro" id="IPR024038">
    <property type="entry name" value="MYXO-CTERM"/>
</dbReference>
<organism evidence="8 9">
    <name type="scientific">Polyangium fumosum</name>
    <dbReference type="NCBI Taxonomy" id="889272"/>
    <lineage>
        <taxon>Bacteria</taxon>
        <taxon>Pseudomonadati</taxon>
        <taxon>Myxococcota</taxon>
        <taxon>Polyangia</taxon>
        <taxon>Polyangiales</taxon>
        <taxon>Polyangiaceae</taxon>
        <taxon>Polyangium</taxon>
    </lineage>
</organism>
<accession>A0A4V5PR72</accession>
<dbReference type="Gene3D" id="2.60.40.740">
    <property type="match status" value="1"/>
</dbReference>
<dbReference type="InterPro" id="IPR021779">
    <property type="entry name" value="DUF3344"/>
</dbReference>
<feature type="compositionally biased region" description="Acidic residues" evidence="5">
    <location>
        <begin position="626"/>
        <end position="639"/>
    </location>
</feature>
<dbReference type="NCBIfam" id="TIGR04201">
    <property type="entry name" value="Myxo_Cys_RPT"/>
    <property type="match status" value="1"/>
</dbReference>
<feature type="domain" description="DUF3344" evidence="7">
    <location>
        <begin position="121"/>
        <end position="368"/>
    </location>
</feature>
<evidence type="ECO:0000259" key="7">
    <source>
        <dbReference type="Pfam" id="PF11824"/>
    </source>
</evidence>
<dbReference type="InterPro" id="IPR026466">
    <property type="entry name" value="Fim_isopep_form_D2_dom"/>
</dbReference>
<evidence type="ECO:0000256" key="3">
    <source>
        <dbReference type="ARBA" id="ARBA00022729"/>
    </source>
</evidence>
<evidence type="ECO:0000256" key="4">
    <source>
        <dbReference type="ARBA" id="ARBA00022837"/>
    </source>
</evidence>
<dbReference type="NCBIfam" id="TIGR03901">
    <property type="entry name" value="MYXO-CTERM"/>
    <property type="match status" value="1"/>
</dbReference>
<dbReference type="InterPro" id="IPR047589">
    <property type="entry name" value="DUF11_rpt"/>
</dbReference>
<dbReference type="InterPro" id="IPR001434">
    <property type="entry name" value="OmcB-like_DUF11"/>
</dbReference>
<dbReference type="AlphaFoldDB" id="A0A4V5PR72"/>
<dbReference type="Proteomes" id="UP000309215">
    <property type="component" value="Unassembled WGS sequence"/>
</dbReference>
<evidence type="ECO:0000259" key="6">
    <source>
        <dbReference type="Pfam" id="PF01345"/>
    </source>
</evidence>
<feature type="compositionally biased region" description="Basic and acidic residues" evidence="5">
    <location>
        <begin position="730"/>
        <end position="743"/>
    </location>
</feature>
<feature type="compositionally biased region" description="Acidic residues" evidence="5">
    <location>
        <begin position="747"/>
        <end position="756"/>
    </location>
</feature>
<dbReference type="InterPro" id="IPR059100">
    <property type="entry name" value="TSP3_bac"/>
</dbReference>
<protein>
    <submittedName>
        <fullName evidence="8">DUF11 domain-containing protein</fullName>
    </submittedName>
</protein>
<keyword evidence="3" id="KW-0732">Signal</keyword>
<feature type="region of interest" description="Disordered" evidence="5">
    <location>
        <begin position="626"/>
        <end position="833"/>
    </location>
</feature>
<reference evidence="8 9" key="1">
    <citation type="submission" date="2019-04" db="EMBL/GenBank/DDBJ databases">
        <authorList>
            <person name="Li Y."/>
            <person name="Wang J."/>
        </authorList>
    </citation>
    <scope>NUCLEOTIDE SEQUENCE [LARGE SCALE GENOMIC DNA]</scope>
    <source>
        <strain evidence="8 9">DSM 14668</strain>
    </source>
</reference>
<dbReference type="Pfam" id="PF11824">
    <property type="entry name" value="DUF3344"/>
    <property type="match status" value="1"/>
</dbReference>
<keyword evidence="9" id="KW-1185">Reference proteome</keyword>
<evidence type="ECO:0000256" key="1">
    <source>
        <dbReference type="ARBA" id="ARBA00004613"/>
    </source>
</evidence>